<evidence type="ECO:0000313" key="4">
    <source>
        <dbReference type="Proteomes" id="UP000298493"/>
    </source>
</evidence>
<dbReference type="EMBL" id="SNSC02000013">
    <property type="protein sequence ID" value="TID19104.1"/>
    <property type="molecule type" value="Genomic_DNA"/>
</dbReference>
<accession>A0A4Z1NVY6</accession>
<evidence type="ECO:0000256" key="2">
    <source>
        <dbReference type="SAM" id="Phobius"/>
    </source>
</evidence>
<proteinExistence type="predicted"/>
<evidence type="ECO:0000313" key="3">
    <source>
        <dbReference type="EMBL" id="TID19104.1"/>
    </source>
</evidence>
<feature type="region of interest" description="Disordered" evidence="1">
    <location>
        <begin position="471"/>
        <end position="496"/>
    </location>
</feature>
<keyword evidence="2" id="KW-0812">Transmembrane</keyword>
<reference evidence="3 4" key="1">
    <citation type="submission" date="2019-04" db="EMBL/GenBank/DDBJ databases">
        <title>High contiguity whole genome sequence and gene annotation resource for two Venturia nashicola isolates.</title>
        <authorList>
            <person name="Prokchorchik M."/>
            <person name="Won K."/>
            <person name="Lee Y."/>
            <person name="Choi E.D."/>
            <person name="Segonzac C."/>
            <person name="Sohn K.H."/>
        </authorList>
    </citation>
    <scope>NUCLEOTIDE SEQUENCE [LARGE SCALE GENOMIC DNA]</scope>
    <source>
        <strain evidence="3 4">PRI2</strain>
    </source>
</reference>
<feature type="region of interest" description="Disordered" evidence="1">
    <location>
        <begin position="508"/>
        <end position="543"/>
    </location>
</feature>
<feature type="compositionally biased region" description="Pro residues" evidence="1">
    <location>
        <begin position="528"/>
        <end position="538"/>
    </location>
</feature>
<sequence length="606" mass="66511">MPSIYPTSPSHSTRWKRFYSSTSLIDPRKKTDISTWIILAVALSILASAFIILFLVWRNQRNARKEALEGEVGNAGMMTFGEEYGVDLCKVNDKFRQFAEEEGRGTTGTEMGAIRRTSLRTARRPSSPLSGKTLKGDHEIVAQRLLRCLPVTPATPAFGLSTPNRHSMQPILTCTPDRSDRESTVERELMEIERAGRPRGGWWSNGWEESQELPRSGSRDFGLQMIPSEELCSSPSDITPEAPKGLATIFQSRYTTPAPAAPTRAAYSNAFATHSPSQPIALSIPASVPQEFQGLPSSPLPYVNAPLPAIPPRAGAQGRSPAPAPINTFRAPKRLYSDAIEDGVVHAAELAPGHHYSRSEHRKYSTTPLPAIPGHPMPRSSPQRHVSAVDLESDYSDSEDDEKIELREIRDFTFARDPSPEPELGMGRQMQIRKSSGKLEEWSPTRLSQCPTAVATPGIFSPVFVHQSASSPPLEHIRSRSPSRFSPGSPGSVHPLKMKAPYAEQYSYSPEPLPISTDTVDDGLHLPPSGPLPAPPTPRTQQAQAVGAAMVQLLNGRIQQHKLIQMQKKPSEGGLEVDPVRAREISEVQSLAWAEKRGWASATRIH</sequence>
<keyword evidence="2" id="KW-1133">Transmembrane helix</keyword>
<keyword evidence="2" id="KW-0472">Membrane</keyword>
<gene>
    <name evidence="3" type="ORF">E6O75_ATG06225</name>
</gene>
<evidence type="ECO:0000256" key="1">
    <source>
        <dbReference type="SAM" id="MobiDB-lite"/>
    </source>
</evidence>
<feature type="compositionally biased region" description="Low complexity" evidence="1">
    <location>
        <begin position="480"/>
        <end position="492"/>
    </location>
</feature>
<comment type="caution">
    <text evidence="3">The sequence shown here is derived from an EMBL/GenBank/DDBJ whole genome shotgun (WGS) entry which is preliminary data.</text>
</comment>
<dbReference type="OrthoDB" id="3932848at2759"/>
<dbReference type="AlphaFoldDB" id="A0A4Z1NVY6"/>
<name>A0A4Z1NVY6_9PEZI</name>
<dbReference type="Proteomes" id="UP000298493">
    <property type="component" value="Unassembled WGS sequence"/>
</dbReference>
<protein>
    <submittedName>
        <fullName evidence="3">Uncharacterized protein</fullName>
    </submittedName>
</protein>
<organism evidence="3 4">
    <name type="scientific">Venturia nashicola</name>
    <dbReference type="NCBI Taxonomy" id="86259"/>
    <lineage>
        <taxon>Eukaryota</taxon>
        <taxon>Fungi</taxon>
        <taxon>Dikarya</taxon>
        <taxon>Ascomycota</taxon>
        <taxon>Pezizomycotina</taxon>
        <taxon>Dothideomycetes</taxon>
        <taxon>Pleosporomycetidae</taxon>
        <taxon>Venturiales</taxon>
        <taxon>Venturiaceae</taxon>
        <taxon>Venturia</taxon>
    </lineage>
</organism>
<feature type="transmembrane region" description="Helical" evidence="2">
    <location>
        <begin position="33"/>
        <end position="57"/>
    </location>
</feature>
<keyword evidence="4" id="KW-1185">Reference proteome</keyword>